<name>A0A482IH74_9CAUD</name>
<dbReference type="KEGG" id="vg:55614924"/>
<accession>A0A482IH74</accession>
<evidence type="ECO:0000313" key="1">
    <source>
        <dbReference type="EMBL" id="QBP06450.1"/>
    </source>
</evidence>
<dbReference type="EMBL" id="MK580972">
    <property type="protein sequence ID" value="QBP06450.1"/>
    <property type="molecule type" value="Genomic_DNA"/>
</dbReference>
<proteinExistence type="predicted"/>
<reference evidence="1 2" key="1">
    <citation type="submission" date="2019-02" db="EMBL/GenBank/DDBJ databases">
        <authorList>
            <person name="He Y."/>
            <person name="Shi H."/>
            <person name="Li J."/>
            <person name="Sun Y."/>
        </authorList>
    </citation>
    <scope>NUCLEOTIDE SEQUENCE [LARGE SCALE GENOMIC DNA]</scope>
</reference>
<evidence type="ECO:0000313" key="2">
    <source>
        <dbReference type="Proteomes" id="UP000294655"/>
    </source>
</evidence>
<evidence type="ECO:0008006" key="3">
    <source>
        <dbReference type="Google" id="ProtNLM"/>
    </source>
</evidence>
<protein>
    <recommendedName>
        <fullName evidence="3">Baseplate wedge subunit</fullName>
    </recommendedName>
</protein>
<dbReference type="Gene3D" id="3.10.450.40">
    <property type="match status" value="1"/>
</dbReference>
<dbReference type="RefSeq" id="YP_009844600.1">
    <property type="nucleotide sequence ID" value="NC_048755.1"/>
</dbReference>
<sequence length="132" mass="15380">MTTLQQNPIYKDIDLNFMPNPLTGDLTPKVNVAAIQRAIGHLFRLNPFDIPFQPKTRSNLKRYLFEGNDQVVKANLVEDLKWVCTKLEPRIEVKEITINDGDNPKTWVITVVYFIRSLSTEERFNFTVERAR</sequence>
<organism evidence="1 2">
    <name type="scientific">Stenotrophomonas phage YB07</name>
    <dbReference type="NCBI Taxonomy" id="2555548"/>
    <lineage>
        <taxon>Viruses</taxon>
        <taxon>Duplodnaviria</taxon>
        <taxon>Heunggongvirae</taxon>
        <taxon>Uroviricota</taxon>
        <taxon>Caudoviricetes</taxon>
        <taxon>Menderavirus</taxon>
        <taxon>Menderavirus IMESM1</taxon>
    </lineage>
</organism>
<dbReference type="Proteomes" id="UP000294655">
    <property type="component" value="Segment"/>
</dbReference>
<dbReference type="SUPFAM" id="SSF160719">
    <property type="entry name" value="gpW/gp25-like"/>
    <property type="match status" value="1"/>
</dbReference>
<dbReference type="GeneID" id="55614924"/>